<accession>A0A2S3YLN9</accession>
<reference evidence="1 2" key="1">
    <citation type="journal article" date="2014" name="Syst. Appl. Microbiol.">
        <title>Microsymbionts of Phaseolus vulgaris in acid and alkaline soils of Mexico.</title>
        <authorList>
            <person name="Verastegui-Valdes M.M."/>
            <person name="Zhang Y.J."/>
            <person name="Rivera-Orduna F.N."/>
            <person name="Cheng H.P."/>
            <person name="Sui X.H."/>
            <person name="Wang E.T."/>
        </authorList>
    </citation>
    <scope>NUCLEOTIDE SEQUENCE [LARGE SCALE GENOMIC DNA]</scope>
    <source>
        <strain evidence="1 2">FG01</strain>
    </source>
</reference>
<dbReference type="EMBL" id="LODU01000038">
    <property type="protein sequence ID" value="POH29827.1"/>
    <property type="molecule type" value="Genomic_DNA"/>
</dbReference>
<proteinExistence type="predicted"/>
<comment type="caution">
    <text evidence="1">The sequence shown here is derived from an EMBL/GenBank/DDBJ whole genome shotgun (WGS) entry which is preliminary data.</text>
</comment>
<dbReference type="AlphaFoldDB" id="A0A2S3YLN9"/>
<protein>
    <submittedName>
        <fullName evidence="1">Uncharacterized protein</fullName>
    </submittedName>
</protein>
<organism evidence="1 2">
    <name type="scientific">Sinorhizobium americanum</name>
    <dbReference type="NCBI Taxonomy" id="194963"/>
    <lineage>
        <taxon>Bacteria</taxon>
        <taxon>Pseudomonadati</taxon>
        <taxon>Pseudomonadota</taxon>
        <taxon>Alphaproteobacteria</taxon>
        <taxon>Hyphomicrobiales</taxon>
        <taxon>Rhizobiaceae</taxon>
        <taxon>Sinorhizobium/Ensifer group</taxon>
        <taxon>Sinorhizobium</taxon>
    </lineage>
</organism>
<gene>
    <name evidence="1" type="ORF">ATY31_17635</name>
</gene>
<name>A0A2S3YLN9_9HYPH</name>
<evidence type="ECO:0000313" key="2">
    <source>
        <dbReference type="Proteomes" id="UP000237511"/>
    </source>
</evidence>
<dbReference type="Proteomes" id="UP000237511">
    <property type="component" value="Unassembled WGS sequence"/>
</dbReference>
<sequence length="92" mass="10167">MNASAGDRSYVHDGALAQLELGKKATGEQCCRNEINVQHLCPSARISAKHARPALIRTFRRDTCIVDERMKLAGGKSASYFCGKIVYLIDLR</sequence>
<evidence type="ECO:0000313" key="1">
    <source>
        <dbReference type="EMBL" id="POH29827.1"/>
    </source>
</evidence>